<evidence type="ECO:0000313" key="3">
    <source>
        <dbReference type="Proteomes" id="UP000298663"/>
    </source>
</evidence>
<accession>A0A4U8UHX9</accession>
<evidence type="ECO:0000313" key="2">
    <source>
        <dbReference type="EMBL" id="TMS32580.1"/>
    </source>
</evidence>
<feature type="chain" id="PRO_5020713163" evidence="1">
    <location>
        <begin position="19"/>
        <end position="95"/>
    </location>
</feature>
<reference evidence="2 3" key="1">
    <citation type="journal article" date="2015" name="Genome Biol.">
        <title>Comparative genomics of Steinernema reveals deeply conserved gene regulatory networks.</title>
        <authorList>
            <person name="Dillman A.R."/>
            <person name="Macchietto M."/>
            <person name="Porter C.F."/>
            <person name="Rogers A."/>
            <person name="Williams B."/>
            <person name="Antoshechkin I."/>
            <person name="Lee M.M."/>
            <person name="Goodwin Z."/>
            <person name="Lu X."/>
            <person name="Lewis E.E."/>
            <person name="Goodrich-Blair H."/>
            <person name="Stock S.P."/>
            <person name="Adams B.J."/>
            <person name="Sternberg P.W."/>
            <person name="Mortazavi A."/>
        </authorList>
    </citation>
    <scope>NUCLEOTIDE SEQUENCE [LARGE SCALE GENOMIC DNA]</scope>
    <source>
        <strain evidence="2 3">ALL</strain>
    </source>
</reference>
<comment type="caution">
    <text evidence="2">The sequence shown here is derived from an EMBL/GenBank/DDBJ whole genome shotgun (WGS) entry which is preliminary data.</text>
</comment>
<dbReference type="EMBL" id="AZBU02000001">
    <property type="protein sequence ID" value="TMS32580.1"/>
    <property type="molecule type" value="Genomic_DNA"/>
</dbReference>
<reference evidence="2 3" key="2">
    <citation type="journal article" date="2019" name="G3 (Bethesda)">
        <title>Hybrid Assembly of the Genome of the Entomopathogenic Nematode Steinernema carpocapsae Identifies the X-Chromosome.</title>
        <authorList>
            <person name="Serra L."/>
            <person name="Macchietto M."/>
            <person name="Macias-Munoz A."/>
            <person name="McGill C.J."/>
            <person name="Rodriguez I.M."/>
            <person name="Rodriguez B."/>
            <person name="Murad R."/>
            <person name="Mortazavi A."/>
        </authorList>
    </citation>
    <scope>NUCLEOTIDE SEQUENCE [LARGE SCALE GENOMIC DNA]</scope>
    <source>
        <strain evidence="2 3">ALL</strain>
    </source>
</reference>
<sequence length="95" mass="11088">MKIAAAVLFVFFISFATGFDRICNNHEIQVMYRRSCPMKPECLASMFAMNPLRKAKQICCSRGTCHEEILRGIICPTVERRCPFWESHDYLFFDV</sequence>
<dbReference type="AlphaFoldDB" id="A0A4U8UHX9"/>
<evidence type="ECO:0000256" key="1">
    <source>
        <dbReference type="SAM" id="SignalP"/>
    </source>
</evidence>
<name>A0A4U8UHX9_STECR</name>
<dbReference type="Proteomes" id="UP000298663">
    <property type="component" value="Unassembled WGS sequence"/>
</dbReference>
<keyword evidence="3" id="KW-1185">Reference proteome</keyword>
<keyword evidence="1" id="KW-0732">Signal</keyword>
<gene>
    <name evidence="2" type="ORF">L596_000400</name>
</gene>
<protein>
    <submittedName>
        <fullName evidence="2">Uncharacterized protein</fullName>
    </submittedName>
</protein>
<proteinExistence type="predicted"/>
<organism evidence="2 3">
    <name type="scientific">Steinernema carpocapsae</name>
    <name type="common">Entomopathogenic nematode</name>
    <dbReference type="NCBI Taxonomy" id="34508"/>
    <lineage>
        <taxon>Eukaryota</taxon>
        <taxon>Metazoa</taxon>
        <taxon>Ecdysozoa</taxon>
        <taxon>Nematoda</taxon>
        <taxon>Chromadorea</taxon>
        <taxon>Rhabditida</taxon>
        <taxon>Tylenchina</taxon>
        <taxon>Panagrolaimomorpha</taxon>
        <taxon>Strongyloidoidea</taxon>
        <taxon>Steinernematidae</taxon>
        <taxon>Steinernema</taxon>
    </lineage>
</organism>
<feature type="signal peptide" evidence="1">
    <location>
        <begin position="1"/>
        <end position="18"/>
    </location>
</feature>